<accession>A0A4V2KAD6</accession>
<organism evidence="1 2">
    <name type="scientific">Phytopseudomonas daroniae</name>
    <dbReference type="NCBI Taxonomy" id="2487519"/>
    <lineage>
        <taxon>Bacteria</taxon>
        <taxon>Pseudomonadati</taxon>
        <taxon>Pseudomonadota</taxon>
        <taxon>Gammaproteobacteria</taxon>
        <taxon>Pseudomonadales</taxon>
        <taxon>Pseudomonadaceae</taxon>
        <taxon>Phytopseudomonas</taxon>
    </lineage>
</organism>
<protein>
    <submittedName>
        <fullName evidence="1">Uncharacterized protein</fullName>
    </submittedName>
</protein>
<dbReference type="AlphaFoldDB" id="A0A4V2KAD6"/>
<evidence type="ECO:0000313" key="2">
    <source>
        <dbReference type="Proteomes" id="UP000292302"/>
    </source>
</evidence>
<reference evidence="1 2" key="1">
    <citation type="submission" date="2018-06" db="EMBL/GenBank/DDBJ databases">
        <title>Three novel Pseudomonas species isolated from symptomatic oak.</title>
        <authorList>
            <person name="Bueno-Gonzalez V."/>
            <person name="Brady C."/>
        </authorList>
    </citation>
    <scope>NUCLEOTIDE SEQUENCE [LARGE SCALE GENOMIC DNA]</scope>
    <source>
        <strain evidence="1 2">P9A</strain>
    </source>
</reference>
<proteinExistence type="predicted"/>
<gene>
    <name evidence="1" type="ORF">DNK06_19595</name>
</gene>
<evidence type="ECO:0000313" key="1">
    <source>
        <dbReference type="EMBL" id="TBU74371.1"/>
    </source>
</evidence>
<dbReference type="Proteomes" id="UP000292302">
    <property type="component" value="Unassembled WGS sequence"/>
</dbReference>
<keyword evidence="2" id="KW-1185">Reference proteome</keyword>
<sequence>MLQQAPGQLFVRITELPGQMLACLCRMQAEVQRHHPAFTQRILQRLAATRHLEPGEGVGMPDGGTGDMIVQAHGLRLVFI</sequence>
<comment type="caution">
    <text evidence="1">The sequence shown here is derived from an EMBL/GenBank/DDBJ whole genome shotgun (WGS) entry which is preliminary data.</text>
</comment>
<dbReference type="EMBL" id="QJUI01000018">
    <property type="protein sequence ID" value="TBU74371.1"/>
    <property type="molecule type" value="Genomic_DNA"/>
</dbReference>
<name>A0A4V2KAD6_9GAMM</name>